<dbReference type="OrthoDB" id="5431298at2759"/>
<evidence type="ECO:0008006" key="5">
    <source>
        <dbReference type="Google" id="ProtNLM"/>
    </source>
</evidence>
<gene>
    <name evidence="3" type="ORF">B0I35DRAFT_508815</name>
</gene>
<feature type="compositionally biased region" description="Polar residues" evidence="1">
    <location>
        <begin position="309"/>
        <end position="319"/>
    </location>
</feature>
<keyword evidence="2" id="KW-1133">Transmembrane helix</keyword>
<keyword evidence="2" id="KW-0812">Transmembrane</keyword>
<evidence type="ECO:0000313" key="3">
    <source>
        <dbReference type="EMBL" id="KAH7326642.1"/>
    </source>
</evidence>
<evidence type="ECO:0000313" key="4">
    <source>
        <dbReference type="Proteomes" id="UP000813444"/>
    </source>
</evidence>
<proteinExistence type="predicted"/>
<organism evidence="3 4">
    <name type="scientific">Stachybotrys elegans</name>
    <dbReference type="NCBI Taxonomy" id="80388"/>
    <lineage>
        <taxon>Eukaryota</taxon>
        <taxon>Fungi</taxon>
        <taxon>Dikarya</taxon>
        <taxon>Ascomycota</taxon>
        <taxon>Pezizomycotina</taxon>
        <taxon>Sordariomycetes</taxon>
        <taxon>Hypocreomycetidae</taxon>
        <taxon>Hypocreales</taxon>
        <taxon>Stachybotryaceae</taxon>
        <taxon>Stachybotrys</taxon>
    </lineage>
</organism>
<sequence>MLVQSLLARSYCQAPEVFYSCGVINFRGCCIVDPCTLGSCPEPRDADDDETGGSQSQTEVTRVVTTATDSGITHTISNSEVITVTRRTTIVTDGSARPTPSATVSSILTTSGLLVSPGSTTTSSGLPVETSPGLPTSQAGEGGTLSTGAIVGVGVGGGMALALLAVAIFYKWRHSKLSRRERLNSRSADEAATDDLVEEKHFPTSISAHTTGTQRESDPFAPFGGRADIESDPHRPQSGVYEMDASAAVPVELPATIFEDPTATQAAASRSHNAVYSAYAPRVNQPAPGMTANLDGLGQDGNRPAYINHWNQYRDSPGR</sequence>
<dbReference type="Proteomes" id="UP000813444">
    <property type="component" value="Unassembled WGS sequence"/>
</dbReference>
<feature type="region of interest" description="Disordered" evidence="1">
    <location>
        <begin position="116"/>
        <end position="142"/>
    </location>
</feature>
<feature type="transmembrane region" description="Helical" evidence="2">
    <location>
        <begin position="149"/>
        <end position="170"/>
    </location>
</feature>
<keyword evidence="4" id="KW-1185">Reference proteome</keyword>
<comment type="caution">
    <text evidence="3">The sequence shown here is derived from an EMBL/GenBank/DDBJ whole genome shotgun (WGS) entry which is preliminary data.</text>
</comment>
<feature type="compositionally biased region" description="Low complexity" evidence="1">
    <location>
        <begin position="116"/>
        <end position="128"/>
    </location>
</feature>
<accession>A0A8K0WWM2</accession>
<evidence type="ECO:0000256" key="2">
    <source>
        <dbReference type="SAM" id="Phobius"/>
    </source>
</evidence>
<keyword evidence="2" id="KW-0472">Membrane</keyword>
<feature type="region of interest" description="Disordered" evidence="1">
    <location>
        <begin position="209"/>
        <end position="237"/>
    </location>
</feature>
<feature type="region of interest" description="Disordered" evidence="1">
    <location>
        <begin position="290"/>
        <end position="319"/>
    </location>
</feature>
<reference evidence="3" key="1">
    <citation type="journal article" date="2021" name="Nat. Commun.">
        <title>Genetic determinants of endophytism in the Arabidopsis root mycobiome.</title>
        <authorList>
            <person name="Mesny F."/>
            <person name="Miyauchi S."/>
            <person name="Thiergart T."/>
            <person name="Pickel B."/>
            <person name="Atanasova L."/>
            <person name="Karlsson M."/>
            <person name="Huettel B."/>
            <person name="Barry K.W."/>
            <person name="Haridas S."/>
            <person name="Chen C."/>
            <person name="Bauer D."/>
            <person name="Andreopoulos W."/>
            <person name="Pangilinan J."/>
            <person name="LaButti K."/>
            <person name="Riley R."/>
            <person name="Lipzen A."/>
            <person name="Clum A."/>
            <person name="Drula E."/>
            <person name="Henrissat B."/>
            <person name="Kohler A."/>
            <person name="Grigoriev I.V."/>
            <person name="Martin F.M."/>
            <person name="Hacquard S."/>
        </authorList>
    </citation>
    <scope>NUCLEOTIDE SEQUENCE</scope>
    <source>
        <strain evidence="3">MPI-CAGE-CH-0235</strain>
    </source>
</reference>
<dbReference type="AlphaFoldDB" id="A0A8K0WWM2"/>
<evidence type="ECO:0000256" key="1">
    <source>
        <dbReference type="SAM" id="MobiDB-lite"/>
    </source>
</evidence>
<dbReference type="EMBL" id="JAGPNK010000002">
    <property type="protein sequence ID" value="KAH7326642.1"/>
    <property type="molecule type" value="Genomic_DNA"/>
</dbReference>
<protein>
    <recommendedName>
        <fullName evidence="5">Mid2 domain-containing protein</fullName>
    </recommendedName>
</protein>
<name>A0A8K0WWM2_9HYPO</name>